<keyword evidence="1" id="KW-0472">Membrane</keyword>
<evidence type="ECO:0000313" key="3">
    <source>
        <dbReference type="Proteomes" id="UP000267249"/>
    </source>
</evidence>
<feature type="transmembrane region" description="Helical" evidence="1">
    <location>
        <begin position="39"/>
        <end position="60"/>
    </location>
</feature>
<dbReference type="EMBL" id="CP030139">
    <property type="protein sequence ID" value="AZB71931.1"/>
    <property type="molecule type" value="Genomic_DNA"/>
</dbReference>
<dbReference type="InterPro" id="IPR007813">
    <property type="entry name" value="PilN"/>
</dbReference>
<evidence type="ECO:0000313" key="2">
    <source>
        <dbReference type="EMBL" id="AZB71931.1"/>
    </source>
</evidence>
<dbReference type="Proteomes" id="UP000267249">
    <property type="component" value="Chromosome"/>
</dbReference>
<dbReference type="PANTHER" id="PTHR40278:SF1">
    <property type="entry name" value="DNA UTILIZATION PROTEIN HOFN"/>
    <property type="match status" value="1"/>
</dbReference>
<sequence length="240" mass="25857">MYSLDINFLKERVAATAPPITTFGAAATVTASPSERLPLWIGVGVGLLLPALALAVTALVNNRVSSLTAEKTNLEQQVQLGQSAEARLKSIQTEIQQINADTESLIQVFPQVKSWSAILTDLSRRTPVVLQINKIEQAGKKVTLLGSSSSFDAVNDLLLTLQRSRFFTAASLRIEEAKLGPAPTENEGENSVKVSNVSYRIVGELSDVPTTDLLQNLRQLDAQGLADRLQGLLNQGVLKP</sequence>
<dbReference type="Pfam" id="PF05137">
    <property type="entry name" value="PilN"/>
    <property type="match status" value="1"/>
</dbReference>
<dbReference type="InterPro" id="IPR052534">
    <property type="entry name" value="Extracell_DNA_Util/SecSys_Comp"/>
</dbReference>
<dbReference type="AlphaFoldDB" id="A0AAN1UTV1"/>
<keyword evidence="1" id="KW-1133">Transmembrane helix</keyword>
<dbReference type="RefSeq" id="WP_208675657.1">
    <property type="nucleotide sequence ID" value="NZ_CP030139.2"/>
</dbReference>
<organism evidence="2 3">
    <name type="scientific">Synechococcus elongatus PCC 11801</name>
    <dbReference type="NCBI Taxonomy" id="2219813"/>
    <lineage>
        <taxon>Bacteria</taxon>
        <taxon>Bacillati</taxon>
        <taxon>Cyanobacteriota</taxon>
        <taxon>Cyanophyceae</taxon>
        <taxon>Synechococcales</taxon>
        <taxon>Synechococcaceae</taxon>
        <taxon>Synechococcus</taxon>
    </lineage>
</organism>
<dbReference type="PANTHER" id="PTHR40278">
    <property type="entry name" value="DNA UTILIZATION PROTEIN HOFN"/>
    <property type="match status" value="1"/>
</dbReference>
<keyword evidence="1" id="KW-0812">Transmembrane</keyword>
<gene>
    <name evidence="2" type="ORF">DOP62_03570</name>
</gene>
<reference evidence="2 3" key="1">
    <citation type="journal article" date="2018" name="Sci. Rep.">
        <title>Genome Features and Biochemical Characteristics of a Robust, Fast Growing and Naturally Transformable Cyanobacterium Synechococcus elongatus PCC 11801 Isolated from India.</title>
        <authorList>
            <person name="Jaiswal D."/>
            <person name="Sengupta A."/>
            <person name="Sohoni S."/>
            <person name="Sengupta S."/>
            <person name="Phadnavis A.G."/>
            <person name="Pakrasi H.B."/>
            <person name="Wangikar P.P."/>
        </authorList>
    </citation>
    <scope>NUCLEOTIDE SEQUENCE [LARGE SCALE GENOMIC DNA]</scope>
    <source>
        <strain evidence="2 3">PCC 11801</strain>
    </source>
</reference>
<accession>A0AAN1UTV1</accession>
<name>A0AAN1UTV1_SYNEL</name>
<evidence type="ECO:0000256" key="1">
    <source>
        <dbReference type="SAM" id="Phobius"/>
    </source>
</evidence>
<proteinExistence type="predicted"/>
<protein>
    <submittedName>
        <fullName evidence="2">PilN domain-containing protein</fullName>
    </submittedName>
</protein>